<dbReference type="EMBL" id="PDNV01000007">
    <property type="protein sequence ID" value="PLC53623.1"/>
    <property type="molecule type" value="Genomic_DNA"/>
</dbReference>
<proteinExistence type="predicted"/>
<reference evidence="1 2" key="1">
    <citation type="submission" date="2017-10" db="EMBL/GenBank/DDBJ databases">
        <title>Two draft genome sequences of Pusillimonas sp. strains isolated from a nitrate- and radionuclide-contaminated groundwater in Russia.</title>
        <authorList>
            <person name="Grouzdev D.S."/>
            <person name="Tourova T.P."/>
            <person name="Goeva M.A."/>
            <person name="Babich T.L."/>
            <person name="Sokolova D.S."/>
            <person name="Abdullin R."/>
            <person name="Poltaraus A.B."/>
            <person name="Toshchakov S.V."/>
            <person name="Nazina T.N."/>
        </authorList>
    </citation>
    <scope>NUCLEOTIDE SEQUENCE [LARGE SCALE GENOMIC DNA]</scope>
    <source>
        <strain evidence="1 2">JR1/69-2-13</strain>
    </source>
</reference>
<protein>
    <submittedName>
        <fullName evidence="1">Uncharacterized protein</fullName>
    </submittedName>
</protein>
<keyword evidence="2" id="KW-1185">Reference proteome</keyword>
<sequence>MFFYLSCDMISIYYFDTFIFDLNQYLKYKFMVETKLMAGTSANWLRDSSTNVAAVRLDYAKIAARKLRRRIKFRMVVKRVIGETPAATSSFAAPSFSPSRQHVSLQRSPPAVIMNSSARILSRLI</sequence>
<comment type="caution">
    <text evidence="1">The sequence shown here is derived from an EMBL/GenBank/DDBJ whole genome shotgun (WGS) entry which is preliminary data.</text>
</comment>
<dbReference type="AlphaFoldDB" id="A0A2N4UF28"/>
<evidence type="ECO:0000313" key="2">
    <source>
        <dbReference type="Proteomes" id="UP000234328"/>
    </source>
</evidence>
<accession>A0A2N4UF28</accession>
<organism evidence="1 2">
    <name type="scientific">Pollutimonas nitritireducens</name>
    <dbReference type="NCBI Taxonomy" id="2045209"/>
    <lineage>
        <taxon>Bacteria</taxon>
        <taxon>Pseudomonadati</taxon>
        <taxon>Pseudomonadota</taxon>
        <taxon>Betaproteobacteria</taxon>
        <taxon>Burkholderiales</taxon>
        <taxon>Alcaligenaceae</taxon>
        <taxon>Pollutimonas</taxon>
    </lineage>
</organism>
<name>A0A2N4UF28_9BURK</name>
<dbReference type="Proteomes" id="UP000234328">
    <property type="component" value="Unassembled WGS sequence"/>
</dbReference>
<gene>
    <name evidence="1" type="ORF">CR155_12460</name>
</gene>
<evidence type="ECO:0000313" key="1">
    <source>
        <dbReference type="EMBL" id="PLC53623.1"/>
    </source>
</evidence>